<feature type="domain" description="SGNH hydrolase-type esterase" evidence="1">
    <location>
        <begin position="514"/>
        <end position="687"/>
    </location>
</feature>
<gene>
    <name evidence="2" type="ORF">H9623_13325</name>
</gene>
<sequence>MSVLVPEVDLAPSVTSRVVTIHAIDMQEGAPANGQVTFTLPADVHVPVDDLILQAGSATVTLADGRASLRLPCYDPDARPEGWVILVKKSWAPHPYAIRVPMGATPISLVDIEPIAEADPGMVQWLLTGASATVTTGASPTVTVDVSSGVAHFSFTLPSGAWSRGAIASGTDLDTLTTPGQYWVTSSTVAISLLNAPPSWANGSGTYEVLTNGAAIRQRFARTESTSEPLVMERVRGGSWGPWIRTDIPVTKGNTTAPDLASLPQGWSTVWNTATATNLGLPDPGLGVLQVVDPAPGVYRVVLWYTATGAVHSRSMTAAGTWTAWSRVDASAVSAQLGSTQNVARGSGLKTIPVAVTLGQSNTAAPLTGTWRVPLLWAFPITRWRLHVTNRNPRFGTTAGAGIVVDGVWLGDHAGMGAFATTPDQVAGPFTVPDDGAEHITGWLTLPIGDNVERLLSFSYTAAAAPPALMGHSFMATGKVAPAIAPAGMTSTETTPLDWWIEAETYAGTPVVAVFGDSLAGGSGATRALLDSPLSVLCRDIAAAPVHYAASADSMSGWLDTASHKATRWLSLTRPDAVLWSMGHNDVYGTATPASLATMQDRFNTLLPWVKSAIAPMVVVTTITPRATGTSAQHQVRHDYNAWLLGRVGSGAVRDLFDYDAAVAIGDALRPEYDSDGVHLNAAGYAAARATVSRPVTAPAIQYV</sequence>
<proteinExistence type="predicted"/>
<dbReference type="RefSeq" id="WP_193720535.1">
    <property type="nucleotide sequence ID" value="NZ_JACSPN010000017.1"/>
</dbReference>
<dbReference type="EMBL" id="JACSPN010000017">
    <property type="protein sequence ID" value="MBE7701276.1"/>
    <property type="molecule type" value="Genomic_DNA"/>
</dbReference>
<protein>
    <submittedName>
        <fullName evidence="2">SGNH/GDSL hydrolase family protein</fullName>
    </submittedName>
</protein>
<dbReference type="CDD" id="cd00229">
    <property type="entry name" value="SGNH_hydrolase"/>
    <property type="match status" value="1"/>
</dbReference>
<keyword evidence="3" id="KW-1185">Reference proteome</keyword>
<evidence type="ECO:0000313" key="2">
    <source>
        <dbReference type="EMBL" id="MBE7701276.1"/>
    </source>
</evidence>
<dbReference type="AlphaFoldDB" id="A0A9D5Z085"/>
<name>A0A9D5Z085_9CELL</name>
<accession>A0A9D5Z085</accession>
<keyword evidence="2" id="KW-0378">Hydrolase</keyword>
<dbReference type="GO" id="GO:0016787">
    <property type="term" value="F:hydrolase activity"/>
    <property type="evidence" value="ECO:0007669"/>
    <property type="project" value="UniProtKB-KW"/>
</dbReference>
<dbReference type="Pfam" id="PF13472">
    <property type="entry name" value="Lipase_GDSL_2"/>
    <property type="match status" value="1"/>
</dbReference>
<evidence type="ECO:0000313" key="3">
    <source>
        <dbReference type="Proteomes" id="UP000822993"/>
    </source>
</evidence>
<comment type="caution">
    <text evidence="2">The sequence shown here is derived from an EMBL/GenBank/DDBJ whole genome shotgun (WGS) entry which is preliminary data.</text>
</comment>
<dbReference type="CDD" id="cd19958">
    <property type="entry name" value="pyocin_knob"/>
    <property type="match status" value="1"/>
</dbReference>
<reference evidence="2 3" key="1">
    <citation type="submission" date="2020-08" db="EMBL/GenBank/DDBJ databases">
        <title>A Genomic Blueprint of the Chicken Gut Microbiome.</title>
        <authorList>
            <person name="Gilroy R."/>
            <person name="Ravi A."/>
            <person name="Getino M."/>
            <person name="Pursley I."/>
            <person name="Horton D.L."/>
            <person name="Alikhan N.-F."/>
            <person name="Baker D."/>
            <person name="Gharbi K."/>
            <person name="Hall N."/>
            <person name="Watson M."/>
            <person name="Adriaenssens E.M."/>
            <person name="Foster-Nyarko E."/>
            <person name="Jarju S."/>
            <person name="Secka A."/>
            <person name="Antonio M."/>
            <person name="Oren A."/>
            <person name="Chaudhuri R."/>
            <person name="La Ragione R.M."/>
            <person name="Hildebrand F."/>
            <person name="Pallen M.J."/>
        </authorList>
    </citation>
    <scope>NUCLEOTIDE SEQUENCE [LARGE SCALE GENOMIC DNA]</scope>
    <source>
        <strain evidence="2 3">Sa1BUA8</strain>
    </source>
</reference>
<dbReference type="InterPro" id="IPR036514">
    <property type="entry name" value="SGNH_hydro_sf"/>
</dbReference>
<dbReference type="Gene3D" id="3.40.50.1110">
    <property type="entry name" value="SGNH hydrolase"/>
    <property type="match status" value="1"/>
</dbReference>
<dbReference type="SUPFAM" id="SSF52266">
    <property type="entry name" value="SGNH hydrolase"/>
    <property type="match status" value="1"/>
</dbReference>
<evidence type="ECO:0000259" key="1">
    <source>
        <dbReference type="Pfam" id="PF13472"/>
    </source>
</evidence>
<organism evidence="2 3">
    <name type="scientific">Oerskovia douganii</name>
    <dbReference type="NCBI Taxonomy" id="2762210"/>
    <lineage>
        <taxon>Bacteria</taxon>
        <taxon>Bacillati</taxon>
        <taxon>Actinomycetota</taxon>
        <taxon>Actinomycetes</taxon>
        <taxon>Micrococcales</taxon>
        <taxon>Cellulomonadaceae</taxon>
        <taxon>Oerskovia</taxon>
    </lineage>
</organism>
<dbReference type="InterPro" id="IPR013830">
    <property type="entry name" value="SGNH_hydro"/>
</dbReference>
<dbReference type="Proteomes" id="UP000822993">
    <property type="component" value="Unassembled WGS sequence"/>
</dbReference>